<name>A0A7S2TJC4_9EUKA</name>
<dbReference type="InterPro" id="IPR002528">
    <property type="entry name" value="MATE_fam"/>
</dbReference>
<feature type="region of interest" description="Disordered" evidence="2">
    <location>
        <begin position="178"/>
        <end position="206"/>
    </location>
</feature>
<dbReference type="Pfam" id="PF01554">
    <property type="entry name" value="MatE"/>
    <property type="match status" value="1"/>
</dbReference>
<accession>A0A7S2TJC4</accession>
<dbReference type="GO" id="GO:0042910">
    <property type="term" value="F:xenobiotic transmembrane transporter activity"/>
    <property type="evidence" value="ECO:0007669"/>
    <property type="project" value="InterPro"/>
</dbReference>
<sequence length="221" mass="24165">MVMLWIGNLIAISIRVGEHIGARRVTRARQAAFLGFAFAMLLGIFFGTVIFFTRHEIVYMYTSDASTREAAGRLMSVLAVLVFCDACNNASGGIMNGLGLQRGAAMFQLVGYWGIGIPTAVVSVFFFTQQYPILWLWGSVALAMASSCTLQMIHLARHDWASSVEEAALRLRKDVETRVSTRQPSPNSELDTKSVVPPSSSSGTNKYDEIVTAAGERLLSF</sequence>
<dbReference type="EMBL" id="HBHP01007207">
    <property type="protein sequence ID" value="CAD9752958.1"/>
    <property type="molecule type" value="Transcribed_RNA"/>
</dbReference>
<evidence type="ECO:0000256" key="3">
    <source>
        <dbReference type="SAM" id="Phobius"/>
    </source>
</evidence>
<dbReference type="AlphaFoldDB" id="A0A7S2TJC4"/>
<evidence type="ECO:0000313" key="4">
    <source>
        <dbReference type="EMBL" id="CAD9752958.1"/>
    </source>
</evidence>
<comment type="similarity">
    <text evidence="1">Belongs to the multi antimicrobial extrusion (MATE) (TC 2.A.66.1) family.</text>
</comment>
<keyword evidence="3" id="KW-1133">Transmembrane helix</keyword>
<organism evidence="4">
    <name type="scientific">Lotharella oceanica</name>
    <dbReference type="NCBI Taxonomy" id="641309"/>
    <lineage>
        <taxon>Eukaryota</taxon>
        <taxon>Sar</taxon>
        <taxon>Rhizaria</taxon>
        <taxon>Cercozoa</taxon>
        <taxon>Chlorarachniophyceae</taxon>
        <taxon>Lotharella</taxon>
    </lineage>
</organism>
<reference evidence="4" key="1">
    <citation type="submission" date="2021-01" db="EMBL/GenBank/DDBJ databases">
        <authorList>
            <person name="Corre E."/>
            <person name="Pelletier E."/>
            <person name="Niang G."/>
            <person name="Scheremetjew M."/>
            <person name="Finn R."/>
            <person name="Kale V."/>
            <person name="Holt S."/>
            <person name="Cochrane G."/>
            <person name="Meng A."/>
            <person name="Brown T."/>
            <person name="Cohen L."/>
        </authorList>
    </citation>
    <scope>NUCLEOTIDE SEQUENCE</scope>
    <source>
        <strain evidence="4">CCMP622</strain>
    </source>
</reference>
<feature type="compositionally biased region" description="Polar residues" evidence="2">
    <location>
        <begin position="180"/>
        <end position="189"/>
    </location>
</feature>
<keyword evidence="3" id="KW-0472">Membrane</keyword>
<feature type="transmembrane region" description="Helical" evidence="3">
    <location>
        <begin position="134"/>
        <end position="153"/>
    </location>
</feature>
<gene>
    <name evidence="4" type="ORF">LSP00402_LOCUS4468</name>
</gene>
<keyword evidence="3" id="KW-0812">Transmembrane</keyword>
<proteinExistence type="inferred from homology"/>
<feature type="transmembrane region" description="Helical" evidence="3">
    <location>
        <begin position="31"/>
        <end position="51"/>
    </location>
</feature>
<feature type="transmembrane region" description="Helical" evidence="3">
    <location>
        <begin position="109"/>
        <end position="128"/>
    </location>
</feature>
<dbReference type="PANTHER" id="PTHR11206">
    <property type="entry name" value="MULTIDRUG RESISTANCE PROTEIN"/>
    <property type="match status" value="1"/>
</dbReference>
<evidence type="ECO:0000256" key="1">
    <source>
        <dbReference type="ARBA" id="ARBA00010199"/>
    </source>
</evidence>
<evidence type="ECO:0000256" key="2">
    <source>
        <dbReference type="SAM" id="MobiDB-lite"/>
    </source>
</evidence>
<protein>
    <submittedName>
        <fullName evidence="4">Uncharacterized protein</fullName>
    </submittedName>
</protein>
<dbReference type="GO" id="GO:0016020">
    <property type="term" value="C:membrane"/>
    <property type="evidence" value="ECO:0007669"/>
    <property type="project" value="InterPro"/>
</dbReference>
<dbReference type="GO" id="GO:0015297">
    <property type="term" value="F:antiporter activity"/>
    <property type="evidence" value="ECO:0007669"/>
    <property type="project" value="InterPro"/>
</dbReference>